<evidence type="ECO:0000256" key="1">
    <source>
        <dbReference type="SAM" id="MobiDB-lite"/>
    </source>
</evidence>
<feature type="transmembrane region" description="Helical" evidence="2">
    <location>
        <begin position="133"/>
        <end position="154"/>
    </location>
</feature>
<evidence type="ECO:0000313" key="3">
    <source>
        <dbReference type="EMBL" id="MFC5365871.1"/>
    </source>
</evidence>
<evidence type="ECO:0000313" key="4">
    <source>
        <dbReference type="Proteomes" id="UP001596201"/>
    </source>
</evidence>
<dbReference type="RefSeq" id="WP_227228802.1">
    <property type="nucleotide sequence ID" value="NZ_JAJCVJ010000001.1"/>
</dbReference>
<evidence type="ECO:0000256" key="2">
    <source>
        <dbReference type="SAM" id="Phobius"/>
    </source>
</evidence>
<reference evidence="3 4" key="1">
    <citation type="journal article" date="2019" name="Int. J. Syst. Evol. Microbiol.">
        <title>The Global Catalogue of Microorganisms (GCM) 10K type strain sequencing project: providing services to taxonomists for standard genome sequencing and annotation.</title>
        <authorList>
            <consortium name="The Broad Institute Genomics Platform"/>
            <consortium name="The Broad Institute Genome Sequencing Center for Infectious Disease"/>
            <person name="Wu L."/>
            <person name="Ma J."/>
        </authorList>
    </citation>
    <scope>NUCLEOTIDE SEQUENCE [LARGE SCALE GENOMIC DNA]</scope>
    <source>
        <strain evidence="3 4">CGMCC 1.12237</strain>
    </source>
</reference>
<proteinExistence type="predicted"/>
<dbReference type="AlphaFoldDB" id="A0ABD5R739"/>
<keyword evidence="2" id="KW-1133">Transmembrane helix</keyword>
<accession>A0ABD5R739</accession>
<feature type="transmembrane region" description="Helical" evidence="2">
    <location>
        <begin position="103"/>
        <end position="121"/>
    </location>
</feature>
<feature type="transmembrane region" description="Helical" evidence="2">
    <location>
        <begin position="71"/>
        <end position="91"/>
    </location>
</feature>
<comment type="caution">
    <text evidence="3">The sequence shown here is derived from an EMBL/GenBank/DDBJ whole genome shotgun (WGS) entry which is preliminary data.</text>
</comment>
<gene>
    <name evidence="3" type="ORF">ACFPJ5_02905</name>
</gene>
<protein>
    <submittedName>
        <fullName evidence="3">Uncharacterized protein</fullName>
    </submittedName>
</protein>
<dbReference type="EMBL" id="JBHSKX010000001">
    <property type="protein sequence ID" value="MFC5365871.1"/>
    <property type="molecule type" value="Genomic_DNA"/>
</dbReference>
<name>A0ABD5R739_9EURY</name>
<feature type="compositionally biased region" description="Basic and acidic residues" evidence="1">
    <location>
        <begin position="207"/>
        <end position="256"/>
    </location>
</feature>
<keyword evidence="2" id="KW-0812">Transmembrane</keyword>
<dbReference type="Pfam" id="PF09997">
    <property type="entry name" value="DUF2238"/>
    <property type="match status" value="1"/>
</dbReference>
<keyword evidence="2" id="KW-0472">Membrane</keyword>
<organism evidence="3 4">
    <name type="scientific">Salinirubrum litoreum</name>
    <dbReference type="NCBI Taxonomy" id="1126234"/>
    <lineage>
        <taxon>Archaea</taxon>
        <taxon>Methanobacteriati</taxon>
        <taxon>Methanobacteriota</taxon>
        <taxon>Stenosarchaea group</taxon>
        <taxon>Halobacteria</taxon>
        <taxon>Halobacteriales</taxon>
        <taxon>Haloferacaceae</taxon>
        <taxon>Salinirubrum</taxon>
    </lineage>
</organism>
<sequence>MVPAALPRYRPVSLPAAPALTARLAQVALAVTILAGPTRADGILLPHYGLAVLLLPDALDRVTGVSLPPAHRLWIAGGIALHPFGALYGYYDTVWWWDHLAHAASASLLAAGLYACWLAVGRLRTGGDTLPKIGVAGHLAVFALVLSGGVGWEVFEAHTTALVVYGPTDTRLDLVFDVVGWALLAPVARRVVGDVPAGLARRFGGGTDDRQENDTRSARGRGDRPRDDRGRGDRPRDDRGRDDNPRDDASKVDPAD</sequence>
<dbReference type="InterPro" id="IPR014509">
    <property type="entry name" value="YjdF-like"/>
</dbReference>
<feature type="region of interest" description="Disordered" evidence="1">
    <location>
        <begin position="202"/>
        <end position="256"/>
    </location>
</feature>
<dbReference type="Proteomes" id="UP001596201">
    <property type="component" value="Unassembled WGS sequence"/>
</dbReference>
<keyword evidence="4" id="KW-1185">Reference proteome</keyword>